<feature type="transmembrane region" description="Helical" evidence="7">
    <location>
        <begin position="90"/>
        <end position="114"/>
    </location>
</feature>
<feature type="transmembrane region" description="Helical" evidence="7">
    <location>
        <begin position="392"/>
        <end position="414"/>
    </location>
</feature>
<feature type="transmembrane region" description="Helical" evidence="7">
    <location>
        <begin position="367"/>
        <end position="386"/>
    </location>
</feature>
<evidence type="ECO:0000313" key="9">
    <source>
        <dbReference type="Proteomes" id="UP001374584"/>
    </source>
</evidence>
<comment type="similarity">
    <text evidence="2 7">Belongs to the ferroportin (FP) (TC 2.A.100) family. SLC40A subfamily.</text>
</comment>
<keyword evidence="9" id="KW-1185">Reference proteome</keyword>
<organism evidence="8 9">
    <name type="scientific">Phaseolus coccineus</name>
    <name type="common">Scarlet runner bean</name>
    <name type="synonym">Phaseolus multiflorus</name>
    <dbReference type="NCBI Taxonomy" id="3886"/>
    <lineage>
        <taxon>Eukaryota</taxon>
        <taxon>Viridiplantae</taxon>
        <taxon>Streptophyta</taxon>
        <taxon>Embryophyta</taxon>
        <taxon>Tracheophyta</taxon>
        <taxon>Spermatophyta</taxon>
        <taxon>Magnoliopsida</taxon>
        <taxon>eudicotyledons</taxon>
        <taxon>Gunneridae</taxon>
        <taxon>Pentapetalae</taxon>
        <taxon>rosids</taxon>
        <taxon>fabids</taxon>
        <taxon>Fabales</taxon>
        <taxon>Fabaceae</taxon>
        <taxon>Papilionoideae</taxon>
        <taxon>50 kb inversion clade</taxon>
        <taxon>NPAAA clade</taxon>
        <taxon>indigoferoid/millettioid clade</taxon>
        <taxon>Phaseoleae</taxon>
        <taxon>Phaseolus</taxon>
    </lineage>
</organism>
<feature type="transmembrane region" description="Helical" evidence="7">
    <location>
        <begin position="331"/>
        <end position="355"/>
    </location>
</feature>
<evidence type="ECO:0000256" key="6">
    <source>
        <dbReference type="ARBA" id="ARBA00023136"/>
    </source>
</evidence>
<dbReference type="Proteomes" id="UP001374584">
    <property type="component" value="Unassembled WGS sequence"/>
</dbReference>
<gene>
    <name evidence="8" type="ORF">VNO80_01164</name>
</gene>
<feature type="transmembrane region" description="Helical" evidence="7">
    <location>
        <begin position="457"/>
        <end position="477"/>
    </location>
</feature>
<protein>
    <recommendedName>
        <fullName evidence="7">Solute carrier family 40 member</fullName>
    </recommendedName>
</protein>
<evidence type="ECO:0000256" key="3">
    <source>
        <dbReference type="ARBA" id="ARBA00022448"/>
    </source>
</evidence>
<comment type="function">
    <text evidence="7">May be involved in iron transport and iron homeostasis.</text>
</comment>
<evidence type="ECO:0000256" key="2">
    <source>
        <dbReference type="ARBA" id="ARBA00006279"/>
    </source>
</evidence>
<dbReference type="SUPFAM" id="SSF103473">
    <property type="entry name" value="MFS general substrate transporter"/>
    <property type="match status" value="1"/>
</dbReference>
<evidence type="ECO:0000256" key="7">
    <source>
        <dbReference type="RuleBase" id="RU365065"/>
    </source>
</evidence>
<keyword evidence="7" id="KW-0406">Ion transport</keyword>
<feature type="transmembrane region" description="Helical" evidence="7">
    <location>
        <begin position="184"/>
        <end position="209"/>
    </location>
</feature>
<dbReference type="EMBL" id="JAYMYR010000001">
    <property type="protein sequence ID" value="KAK7382313.1"/>
    <property type="molecule type" value="Genomic_DNA"/>
</dbReference>
<evidence type="ECO:0000256" key="4">
    <source>
        <dbReference type="ARBA" id="ARBA00022692"/>
    </source>
</evidence>
<dbReference type="AlphaFoldDB" id="A0AAN9P5W5"/>
<feature type="transmembrane region" description="Helical" evidence="7">
    <location>
        <begin position="426"/>
        <end position="451"/>
    </location>
</feature>
<keyword evidence="5 7" id="KW-1133">Transmembrane helix</keyword>
<evidence type="ECO:0000256" key="5">
    <source>
        <dbReference type="ARBA" id="ARBA00022989"/>
    </source>
</evidence>
<keyword evidence="4 7" id="KW-0812">Transmembrane</keyword>
<evidence type="ECO:0000313" key="8">
    <source>
        <dbReference type="EMBL" id="KAK7382313.1"/>
    </source>
</evidence>
<evidence type="ECO:0000256" key="1">
    <source>
        <dbReference type="ARBA" id="ARBA00004141"/>
    </source>
</evidence>
<sequence>MEESITLTREALLPEQQQTPSSLINHLYIGHFLARWDARMWEFSVGLYMVNIWPDSLLYAAIYGAVESASIALFGPIIGRWVDKLSYVKVLRLWLVTQNLSFIIAGTAVILLLVNSSLKFTNFSAFISLSWTINICGGIGVLSTLAGTILIEREWLLVIAEGQPPELLTKMNSVIRRIDLTCKLLAPVITGFIVSFVSLKASAITLALWNTVSLWVEYWLFTSAYNGIPALGQSSQRRMARLSQSDQRKNNPTLEEDSLLSVTGGSSELVDRKSSKKLCEKISEIPYVAAWKVYLKQEVALPGLALALLFFTVLSFGTLMTATLEWEGIPAYLIGIARGVSAAIGIAATIAYPALQSQISTIRTGLWSVWSQWTCLLPCIAAIWIQRGFLSSYILMGSVAISRLGLWMFDLSVLQQMQDLVPESDRLIVGGVQNSLQSLMDLLAYVMGIVISDPREFWKLTLLSFLAVTLAALLYCIHVYHVRKHIFHFDRLKWNLGLEGHLRLQRF</sequence>
<reference evidence="8 9" key="1">
    <citation type="submission" date="2024-01" db="EMBL/GenBank/DDBJ databases">
        <title>The genomes of 5 underutilized Papilionoideae crops provide insights into root nodulation and disease resistanc.</title>
        <authorList>
            <person name="Jiang F."/>
        </authorList>
    </citation>
    <scope>NUCLEOTIDE SEQUENCE [LARGE SCALE GENOMIC DNA]</scope>
    <source>
        <strain evidence="8">JINMINGXINNONG_FW02</strain>
        <tissue evidence="8">Leaves</tissue>
    </source>
</reference>
<dbReference type="CDD" id="cd17480">
    <property type="entry name" value="MFS_SLC40A1_like"/>
    <property type="match status" value="1"/>
</dbReference>
<name>A0AAN9P5W5_PHACN</name>
<feature type="transmembrane region" description="Helical" evidence="7">
    <location>
        <begin position="299"/>
        <end position="319"/>
    </location>
</feature>
<dbReference type="PANTHER" id="PTHR11660:SF57">
    <property type="entry name" value="SOLUTE CARRIER FAMILY 40 MEMBER"/>
    <property type="match status" value="1"/>
</dbReference>
<accession>A0AAN9P5W5</accession>
<dbReference type="InterPro" id="IPR036259">
    <property type="entry name" value="MFS_trans_sf"/>
</dbReference>
<dbReference type="PANTHER" id="PTHR11660">
    <property type="entry name" value="SOLUTE CARRIER FAMILY 40 MEMBER"/>
    <property type="match status" value="1"/>
</dbReference>
<dbReference type="Gene3D" id="1.20.1250.20">
    <property type="entry name" value="MFS general substrate transporter like domains"/>
    <property type="match status" value="1"/>
</dbReference>
<comment type="subcellular location">
    <subcellularLocation>
        <location evidence="1 7">Membrane</location>
        <topology evidence="1 7">Multi-pass membrane protein</topology>
    </subcellularLocation>
</comment>
<dbReference type="GO" id="GO:0016020">
    <property type="term" value="C:membrane"/>
    <property type="evidence" value="ECO:0007669"/>
    <property type="project" value="UniProtKB-SubCell"/>
</dbReference>
<comment type="caution">
    <text evidence="8">The sequence shown here is derived from an EMBL/GenBank/DDBJ whole genome shotgun (WGS) entry which is preliminary data.</text>
</comment>
<dbReference type="GO" id="GO:0005381">
    <property type="term" value="F:iron ion transmembrane transporter activity"/>
    <property type="evidence" value="ECO:0007669"/>
    <property type="project" value="UniProtKB-UniRule"/>
</dbReference>
<keyword evidence="6 7" id="KW-0472">Membrane</keyword>
<dbReference type="Pfam" id="PF06963">
    <property type="entry name" value="FPN1"/>
    <property type="match status" value="1"/>
</dbReference>
<feature type="transmembrane region" description="Helical" evidence="7">
    <location>
        <begin position="57"/>
        <end position="78"/>
    </location>
</feature>
<proteinExistence type="inferred from homology"/>
<dbReference type="InterPro" id="IPR009716">
    <property type="entry name" value="Ferroportin-1"/>
</dbReference>
<feature type="transmembrane region" description="Helical" evidence="7">
    <location>
        <begin position="126"/>
        <end position="151"/>
    </location>
</feature>
<keyword evidence="3 7" id="KW-0813">Transport</keyword>